<keyword evidence="5" id="KW-1185">Reference proteome</keyword>
<evidence type="ECO:0000313" key="4">
    <source>
        <dbReference type="EMBL" id="VDD74283.1"/>
    </source>
</evidence>
<dbReference type="SUPFAM" id="SSF56574">
    <property type="entry name" value="Serpins"/>
    <property type="match status" value="1"/>
</dbReference>
<reference evidence="6" key="2">
    <citation type="submission" date="2019-11" db="UniProtKB">
        <authorList>
            <consortium name="WormBaseParasite"/>
        </authorList>
    </citation>
    <scope>IDENTIFICATION</scope>
</reference>
<dbReference type="EMBL" id="UXSR01000022">
    <property type="protein sequence ID" value="VDD74283.1"/>
    <property type="molecule type" value="Genomic_DNA"/>
</dbReference>
<dbReference type="InterPro" id="IPR023796">
    <property type="entry name" value="Serpin_dom"/>
</dbReference>
<accession>A0A0R3U1N1</accession>
<dbReference type="WBParaSite" id="MCU_002251-RA">
    <property type="protein sequence ID" value="MCU_002251-RA"/>
    <property type="gene ID" value="MCU_002251"/>
</dbReference>
<dbReference type="PANTHER" id="PTHR11461">
    <property type="entry name" value="SERINE PROTEASE INHIBITOR, SERPIN"/>
    <property type="match status" value="1"/>
</dbReference>
<dbReference type="GO" id="GO:0004867">
    <property type="term" value="F:serine-type endopeptidase inhibitor activity"/>
    <property type="evidence" value="ECO:0007669"/>
    <property type="project" value="InterPro"/>
</dbReference>
<comment type="similarity">
    <text evidence="1 2">Belongs to the serpin family.</text>
</comment>
<sequence>MCRGTSNNIITHDDFNSGFFEASLKIGGNRDNFVASPLSVLVLLSALLTSKGASGETAREICEGIIGKKAKRSCDNLDYPEIEKLLDRIRTGVERSRRGGEPQVLSISNAVFMQEGYRFYPGFHTNFAKLRGDRIEQTDFNTSKAVEAINRWVRSSTDGLIEKMYNSPHELSRDTLMVLLNAITFKDNWAKTFLKDKTSDGDFFLRNGQRIRVPMMRQEALMTYVKQKKYTVVAKPFKDERFKFVIFLPKHRFDLKEIEDDLEDGDFNWHSLHSYRNEEQVELILPKFNIKHEINLKPLLHLLGIRRLFTRGAAELTGISPDSNLYASDAKQVAVMEVDENGVKAAAVSSVSIMPMSMPPPAIPFKVDQPFYCAIYDTYLGMPLFIARVVDPR</sequence>
<evidence type="ECO:0000256" key="2">
    <source>
        <dbReference type="RuleBase" id="RU000411"/>
    </source>
</evidence>
<dbReference type="PROSITE" id="PS00284">
    <property type="entry name" value="SERPIN"/>
    <property type="match status" value="1"/>
</dbReference>
<proteinExistence type="inferred from homology"/>
<protein>
    <submittedName>
        <fullName evidence="6">SERPIN domain-containing protein</fullName>
    </submittedName>
</protein>
<dbReference type="InterPro" id="IPR023795">
    <property type="entry name" value="Serpin_CS"/>
</dbReference>
<dbReference type="Gene3D" id="2.30.39.10">
    <property type="entry name" value="Alpha-1-antitrypsin, domain 1"/>
    <property type="match status" value="1"/>
</dbReference>
<dbReference type="PANTHER" id="PTHR11461:SF211">
    <property type="entry name" value="GH10112P-RELATED"/>
    <property type="match status" value="1"/>
</dbReference>
<dbReference type="InterPro" id="IPR042178">
    <property type="entry name" value="Serpin_sf_1"/>
</dbReference>
<dbReference type="AlphaFoldDB" id="A0A0R3U1N1"/>
<dbReference type="InterPro" id="IPR036186">
    <property type="entry name" value="Serpin_sf"/>
</dbReference>
<dbReference type="InterPro" id="IPR042185">
    <property type="entry name" value="Serpin_sf_2"/>
</dbReference>
<dbReference type="InterPro" id="IPR000215">
    <property type="entry name" value="Serpin_fam"/>
</dbReference>
<dbReference type="Gene3D" id="3.30.497.10">
    <property type="entry name" value="Antithrombin, subunit I, domain 2"/>
    <property type="match status" value="1"/>
</dbReference>
<evidence type="ECO:0000313" key="5">
    <source>
        <dbReference type="Proteomes" id="UP000267029"/>
    </source>
</evidence>
<name>A0A0R3U1N1_MESCO</name>
<reference evidence="4 5" key="1">
    <citation type="submission" date="2018-10" db="EMBL/GenBank/DDBJ databases">
        <authorList>
            <consortium name="Pathogen Informatics"/>
        </authorList>
    </citation>
    <scope>NUCLEOTIDE SEQUENCE [LARGE SCALE GENOMIC DNA]</scope>
</reference>
<dbReference type="SMART" id="SM00093">
    <property type="entry name" value="SERPIN"/>
    <property type="match status" value="1"/>
</dbReference>
<gene>
    <name evidence="4" type="ORF">MCOS_LOCUS286</name>
</gene>
<dbReference type="OrthoDB" id="1063785at2759"/>
<evidence type="ECO:0000259" key="3">
    <source>
        <dbReference type="SMART" id="SM00093"/>
    </source>
</evidence>
<dbReference type="Proteomes" id="UP000267029">
    <property type="component" value="Unassembled WGS sequence"/>
</dbReference>
<evidence type="ECO:0000313" key="6">
    <source>
        <dbReference type="WBParaSite" id="MCU_002251-RA"/>
    </source>
</evidence>
<organism evidence="4 5">
    <name type="scientific">Mesocestoides corti</name>
    <name type="common">Flatworm</name>
    <dbReference type="NCBI Taxonomy" id="53468"/>
    <lineage>
        <taxon>Eukaryota</taxon>
        <taxon>Metazoa</taxon>
        <taxon>Spiralia</taxon>
        <taxon>Lophotrochozoa</taxon>
        <taxon>Platyhelminthes</taxon>
        <taxon>Cestoda</taxon>
        <taxon>Eucestoda</taxon>
        <taxon>Cyclophyllidea</taxon>
        <taxon>Mesocestoididae</taxon>
        <taxon>Mesocestoides</taxon>
    </lineage>
</organism>
<evidence type="ECO:0000256" key="1">
    <source>
        <dbReference type="ARBA" id="ARBA00009500"/>
    </source>
</evidence>
<feature type="domain" description="Serpin" evidence="3">
    <location>
        <begin position="20"/>
        <end position="392"/>
    </location>
</feature>
<dbReference type="GO" id="GO:0005615">
    <property type="term" value="C:extracellular space"/>
    <property type="evidence" value="ECO:0007669"/>
    <property type="project" value="InterPro"/>
</dbReference>
<dbReference type="STRING" id="53468.A0A0R3U1N1"/>
<dbReference type="Pfam" id="PF00079">
    <property type="entry name" value="Serpin"/>
    <property type="match status" value="1"/>
</dbReference>